<evidence type="ECO:0000256" key="1">
    <source>
        <dbReference type="ARBA" id="ARBA00022723"/>
    </source>
</evidence>
<dbReference type="AlphaFoldDB" id="A0A8H3PHD3"/>
<gene>
    <name evidence="6" type="primary">SUA7_2</name>
    <name evidence="6" type="ORF">IMSHALPRED_002518</name>
</gene>
<protein>
    <submittedName>
        <fullName evidence="6">Transcription initiation factor IIB</fullName>
    </submittedName>
</protein>
<dbReference type="SUPFAM" id="SSF47954">
    <property type="entry name" value="Cyclin-like"/>
    <property type="match status" value="2"/>
</dbReference>
<dbReference type="PANTHER" id="PTHR15710">
    <property type="entry name" value="E3 UBIQUITIN-PROTEIN LIGASE PRAJA"/>
    <property type="match status" value="1"/>
</dbReference>
<dbReference type="EMBL" id="CAJPDT010000145">
    <property type="protein sequence ID" value="CAF9941311.1"/>
    <property type="molecule type" value="Genomic_DNA"/>
</dbReference>
<sequence>MSLEFLDQILRVENEGVQSDSSEPCCICLQDIGRLSSATGVVEYEIRLPCSHRVGSACIATWLGTNNTCPVCRREFFPGQPRPDHDWDLSEDEVVEEAVDEDAATVEEPHSGARISELCDAYCEGLLVSINASHLAWQMADYLHLTVNLRDLRPQVEVSVALYIVTHIMDEHRSLEDISWISGIQVEDIRQAYRRILPIRERLIRPHMLGALTGVCERSLLDSLPLPKTVFIYHGEGGSDLEHRLICADPNRLEELCSQYSYELNYDDDIRYICSVIAGKIRAGLYLAGLSPLPVVAASLYMASHLASRSGTSISQISEVVGISEGTISDAYRSVYPRRRELIDSDMHDMSAEIRVKEALRNMNWPPI</sequence>
<dbReference type="Pfam" id="PF13639">
    <property type="entry name" value="zf-RING_2"/>
    <property type="match status" value="1"/>
</dbReference>
<dbReference type="Proteomes" id="UP000664534">
    <property type="component" value="Unassembled WGS sequence"/>
</dbReference>
<feature type="domain" description="RING-type" evidence="5">
    <location>
        <begin position="25"/>
        <end position="73"/>
    </location>
</feature>
<dbReference type="GO" id="GO:0016567">
    <property type="term" value="P:protein ubiquitination"/>
    <property type="evidence" value="ECO:0007669"/>
    <property type="project" value="TreeGrafter"/>
</dbReference>
<dbReference type="GO" id="GO:0061630">
    <property type="term" value="F:ubiquitin protein ligase activity"/>
    <property type="evidence" value="ECO:0007669"/>
    <property type="project" value="TreeGrafter"/>
</dbReference>
<evidence type="ECO:0000259" key="5">
    <source>
        <dbReference type="PROSITE" id="PS50089"/>
    </source>
</evidence>
<dbReference type="SUPFAM" id="SSF57850">
    <property type="entry name" value="RING/U-box"/>
    <property type="match status" value="1"/>
</dbReference>
<dbReference type="PROSITE" id="PS50089">
    <property type="entry name" value="ZF_RING_2"/>
    <property type="match status" value="1"/>
</dbReference>
<keyword evidence="2 4" id="KW-0863">Zinc-finger</keyword>
<evidence type="ECO:0000256" key="4">
    <source>
        <dbReference type="PROSITE-ProRule" id="PRU00175"/>
    </source>
</evidence>
<keyword evidence="7" id="KW-1185">Reference proteome</keyword>
<dbReference type="InterPro" id="IPR036915">
    <property type="entry name" value="Cyclin-like_sf"/>
</dbReference>
<keyword evidence="1" id="KW-0479">Metal-binding</keyword>
<dbReference type="Gene3D" id="3.30.40.10">
    <property type="entry name" value="Zinc/RING finger domain, C3HC4 (zinc finger)"/>
    <property type="match status" value="1"/>
</dbReference>
<accession>A0A8H3PHD3</accession>
<keyword evidence="3" id="KW-0862">Zinc</keyword>
<proteinExistence type="predicted"/>
<dbReference type="GO" id="GO:0005737">
    <property type="term" value="C:cytoplasm"/>
    <property type="evidence" value="ECO:0007669"/>
    <property type="project" value="TreeGrafter"/>
</dbReference>
<evidence type="ECO:0000256" key="3">
    <source>
        <dbReference type="ARBA" id="ARBA00022833"/>
    </source>
</evidence>
<comment type="caution">
    <text evidence="6">The sequence shown here is derived from an EMBL/GenBank/DDBJ whole genome shotgun (WGS) entry which is preliminary data.</text>
</comment>
<reference evidence="6" key="1">
    <citation type="submission" date="2021-03" db="EMBL/GenBank/DDBJ databases">
        <authorList>
            <person name="Tagirdzhanova G."/>
        </authorList>
    </citation>
    <scope>NUCLEOTIDE SEQUENCE</scope>
</reference>
<dbReference type="InterPro" id="IPR001841">
    <property type="entry name" value="Znf_RING"/>
</dbReference>
<evidence type="ECO:0000313" key="6">
    <source>
        <dbReference type="EMBL" id="CAF9941311.1"/>
    </source>
</evidence>
<name>A0A8H3PHD3_9LECA</name>
<evidence type="ECO:0000313" key="7">
    <source>
        <dbReference type="Proteomes" id="UP000664534"/>
    </source>
</evidence>
<dbReference type="OrthoDB" id="8062037at2759"/>
<dbReference type="PANTHER" id="PTHR15710:SF217">
    <property type="entry name" value="E3 UBIQUITIN-PROTEIN LIGASE RDUF2"/>
    <property type="match status" value="1"/>
</dbReference>
<dbReference type="Gene3D" id="1.10.472.10">
    <property type="entry name" value="Cyclin-like"/>
    <property type="match status" value="2"/>
</dbReference>
<dbReference type="GO" id="GO:0008270">
    <property type="term" value="F:zinc ion binding"/>
    <property type="evidence" value="ECO:0007669"/>
    <property type="project" value="UniProtKB-KW"/>
</dbReference>
<dbReference type="CDD" id="cd00043">
    <property type="entry name" value="CYCLIN_SF"/>
    <property type="match status" value="1"/>
</dbReference>
<organism evidence="6 7">
    <name type="scientific">Imshaugia aleurites</name>
    <dbReference type="NCBI Taxonomy" id="172621"/>
    <lineage>
        <taxon>Eukaryota</taxon>
        <taxon>Fungi</taxon>
        <taxon>Dikarya</taxon>
        <taxon>Ascomycota</taxon>
        <taxon>Pezizomycotina</taxon>
        <taxon>Lecanoromycetes</taxon>
        <taxon>OSLEUM clade</taxon>
        <taxon>Lecanoromycetidae</taxon>
        <taxon>Lecanorales</taxon>
        <taxon>Lecanorineae</taxon>
        <taxon>Parmeliaceae</taxon>
        <taxon>Imshaugia</taxon>
    </lineage>
</organism>
<evidence type="ECO:0000256" key="2">
    <source>
        <dbReference type="ARBA" id="ARBA00022771"/>
    </source>
</evidence>
<dbReference type="InterPro" id="IPR013083">
    <property type="entry name" value="Znf_RING/FYVE/PHD"/>
</dbReference>